<dbReference type="EMBL" id="BMIB01000004">
    <property type="protein sequence ID" value="GGH78156.1"/>
    <property type="molecule type" value="Genomic_DNA"/>
</dbReference>
<keyword evidence="2" id="KW-1185">Reference proteome</keyword>
<proteinExistence type="predicted"/>
<gene>
    <name evidence="1" type="ORF">GCM10011379_45610</name>
</gene>
<name>A0A917J3R1_9BACT</name>
<dbReference type="AlphaFoldDB" id="A0A917J3R1"/>
<organism evidence="1 2">
    <name type="scientific">Filimonas zeae</name>
    <dbReference type="NCBI Taxonomy" id="1737353"/>
    <lineage>
        <taxon>Bacteria</taxon>
        <taxon>Pseudomonadati</taxon>
        <taxon>Bacteroidota</taxon>
        <taxon>Chitinophagia</taxon>
        <taxon>Chitinophagales</taxon>
        <taxon>Chitinophagaceae</taxon>
        <taxon>Filimonas</taxon>
    </lineage>
</organism>
<comment type="caution">
    <text evidence="1">The sequence shown here is derived from an EMBL/GenBank/DDBJ whole genome shotgun (WGS) entry which is preliminary data.</text>
</comment>
<accession>A0A917J3R1</accession>
<evidence type="ECO:0000313" key="2">
    <source>
        <dbReference type="Proteomes" id="UP000627292"/>
    </source>
</evidence>
<dbReference type="Proteomes" id="UP000627292">
    <property type="component" value="Unassembled WGS sequence"/>
</dbReference>
<reference evidence="1" key="2">
    <citation type="submission" date="2020-09" db="EMBL/GenBank/DDBJ databases">
        <authorList>
            <person name="Sun Q."/>
            <person name="Zhou Y."/>
        </authorList>
    </citation>
    <scope>NUCLEOTIDE SEQUENCE</scope>
    <source>
        <strain evidence="1">CGMCC 1.15290</strain>
    </source>
</reference>
<protein>
    <recommendedName>
        <fullName evidence="3">DUF2586 family protein</fullName>
    </recommendedName>
</protein>
<sequence length="379" mass="39683">MSYPKVVVAYANGNLLSDVAAVDGIAGLVGTVNTAGLQGSPVVVFNLADAESKGFTEAAEPAMHRHLKEFYGEVGGNQELYVMGVAATQTMADILDETNVAGAKKLITAAEGKVRLLGVFRKPPTGYAAGTDFLDADVSAAVVKAKVFAQARLAALTPLRILIEGRIAVESSATIYEPDTASNGFAGVVLGGTLPDNSASVGLALGRAVKYPAHIKLGKVANGPLSITNAYVGSKLIKDLVSLESIHGKGYISFMKHPQKAGVYFGIDRMSSNDDYRLLAHGRVLDKAAVIAAATYVEQVESEVNVTADGNISDSDIAYLSALIDQQIKVNMGDQISGLEVTISPAQNIINTNTLSVKLRVRPVGYTSFIEIELGLTAA</sequence>
<dbReference type="RefSeq" id="WP_188956711.1">
    <property type="nucleotide sequence ID" value="NZ_BMIB01000004.1"/>
</dbReference>
<reference evidence="1" key="1">
    <citation type="journal article" date="2014" name="Int. J. Syst. Evol. Microbiol.">
        <title>Complete genome sequence of Corynebacterium casei LMG S-19264T (=DSM 44701T), isolated from a smear-ripened cheese.</title>
        <authorList>
            <consortium name="US DOE Joint Genome Institute (JGI-PGF)"/>
            <person name="Walter F."/>
            <person name="Albersmeier A."/>
            <person name="Kalinowski J."/>
            <person name="Ruckert C."/>
        </authorList>
    </citation>
    <scope>NUCLEOTIDE SEQUENCE</scope>
    <source>
        <strain evidence="1">CGMCC 1.15290</strain>
    </source>
</reference>
<evidence type="ECO:0000313" key="1">
    <source>
        <dbReference type="EMBL" id="GGH78156.1"/>
    </source>
</evidence>
<evidence type="ECO:0008006" key="3">
    <source>
        <dbReference type="Google" id="ProtNLM"/>
    </source>
</evidence>
<dbReference type="Pfam" id="PF10758">
    <property type="entry name" value="DUF2586"/>
    <property type="match status" value="1"/>
</dbReference>
<dbReference type="InterPro" id="IPR019694">
    <property type="entry name" value="Phage_HP1_Orf23"/>
</dbReference>